<evidence type="ECO:0000256" key="1">
    <source>
        <dbReference type="SAM" id="Phobius"/>
    </source>
</evidence>
<dbReference type="SUPFAM" id="SSF48317">
    <property type="entry name" value="Acid phosphatase/Vanadium-dependent haloperoxidase"/>
    <property type="match status" value="1"/>
</dbReference>
<dbReference type="Gene3D" id="1.20.144.10">
    <property type="entry name" value="Phosphatidic acid phosphatase type 2/haloperoxidase"/>
    <property type="match status" value="1"/>
</dbReference>
<feature type="transmembrane region" description="Helical" evidence="1">
    <location>
        <begin position="52"/>
        <end position="80"/>
    </location>
</feature>
<evidence type="ECO:0000313" key="4">
    <source>
        <dbReference type="Proteomes" id="UP000831921"/>
    </source>
</evidence>
<dbReference type="InterPro" id="IPR036938">
    <property type="entry name" value="PAP2/HPO_sf"/>
</dbReference>
<reference evidence="3 4" key="1">
    <citation type="submission" date="2022-05" db="EMBL/GenBank/DDBJ databases">
        <title>S8-45 Sphingomonas ultraviolaceadurans.</title>
        <authorList>
            <person name="Liu Y."/>
        </authorList>
    </citation>
    <scope>NUCLEOTIDE SEQUENCE [LARGE SCALE GENOMIC DNA]</scope>
    <source>
        <strain evidence="3 4">S8-45</strain>
    </source>
</reference>
<keyword evidence="1" id="KW-0812">Transmembrane</keyword>
<keyword evidence="1" id="KW-0472">Membrane</keyword>
<feature type="transmembrane region" description="Helical" evidence="1">
    <location>
        <begin position="87"/>
        <end position="108"/>
    </location>
</feature>
<evidence type="ECO:0000259" key="2">
    <source>
        <dbReference type="SMART" id="SM00014"/>
    </source>
</evidence>
<dbReference type="RefSeq" id="WP_249503815.1">
    <property type="nucleotide sequence ID" value="NZ_CP097253.1"/>
</dbReference>
<feature type="transmembrane region" description="Helical" evidence="1">
    <location>
        <begin position="181"/>
        <end position="199"/>
    </location>
</feature>
<protein>
    <submittedName>
        <fullName evidence="3">Phosphatase PAP2 family protein</fullName>
    </submittedName>
</protein>
<dbReference type="CDD" id="cd03392">
    <property type="entry name" value="PAP2_like_2"/>
    <property type="match status" value="1"/>
</dbReference>
<dbReference type="Proteomes" id="UP000831921">
    <property type="component" value="Chromosome"/>
</dbReference>
<sequence>MIPRIRILPALLLAAATALFLLLEWIGGATYPLDLAAIRAAGPWREAHPQAAGILILYTHLGSAYALLTMTAAGASWLWWQGQRARAAALLVAVLGARIGVEIIKAVVDRARPSLEVHPVVVHSQSFPSGHAANSMATFLALALFVAPERWRRPAVATAVTASLAMGATRPLLGVHWPSDVLAGWILGAAAALLGWWWLSRRGERSAA</sequence>
<feature type="domain" description="Phosphatidic acid phosphatase type 2/haloperoxidase" evidence="2">
    <location>
        <begin position="85"/>
        <end position="196"/>
    </location>
</feature>
<gene>
    <name evidence="3" type="ORF">M1K48_14110</name>
</gene>
<dbReference type="EMBL" id="CP097253">
    <property type="protein sequence ID" value="UUR08037.1"/>
    <property type="molecule type" value="Genomic_DNA"/>
</dbReference>
<dbReference type="Pfam" id="PF01569">
    <property type="entry name" value="PAP2"/>
    <property type="match status" value="1"/>
</dbReference>
<dbReference type="SMART" id="SM00014">
    <property type="entry name" value="acidPPc"/>
    <property type="match status" value="1"/>
</dbReference>
<proteinExistence type="predicted"/>
<organism evidence="3 4">
    <name type="scientific">Sphingomonas glaciei</name>
    <dbReference type="NCBI Taxonomy" id="2938948"/>
    <lineage>
        <taxon>Bacteria</taxon>
        <taxon>Pseudomonadati</taxon>
        <taxon>Pseudomonadota</taxon>
        <taxon>Alphaproteobacteria</taxon>
        <taxon>Sphingomonadales</taxon>
        <taxon>Sphingomonadaceae</taxon>
        <taxon>Sphingomonas</taxon>
    </lineage>
</organism>
<keyword evidence="4" id="KW-1185">Reference proteome</keyword>
<dbReference type="PANTHER" id="PTHR14969">
    <property type="entry name" value="SPHINGOSINE-1-PHOSPHATE PHOSPHOHYDROLASE"/>
    <property type="match status" value="1"/>
</dbReference>
<dbReference type="PANTHER" id="PTHR14969:SF13">
    <property type="entry name" value="AT30094P"/>
    <property type="match status" value="1"/>
</dbReference>
<evidence type="ECO:0000313" key="3">
    <source>
        <dbReference type="EMBL" id="UUR08037.1"/>
    </source>
</evidence>
<name>A0ABY5MUB7_9SPHN</name>
<keyword evidence="1" id="KW-1133">Transmembrane helix</keyword>
<dbReference type="InterPro" id="IPR000326">
    <property type="entry name" value="PAP2/HPO"/>
</dbReference>
<accession>A0ABY5MUB7</accession>